<dbReference type="Gene3D" id="1.10.1280.10">
    <property type="entry name" value="Di-copper center containing domain from catechol oxidase"/>
    <property type="match status" value="1"/>
</dbReference>
<accession>A0AAN6MXY1</accession>
<dbReference type="Pfam" id="PF00264">
    <property type="entry name" value="Tyrosinase"/>
    <property type="match status" value="1"/>
</dbReference>
<evidence type="ECO:0000313" key="5">
    <source>
        <dbReference type="EMBL" id="KAK3935115.1"/>
    </source>
</evidence>
<feature type="signal peptide" evidence="3">
    <location>
        <begin position="1"/>
        <end position="17"/>
    </location>
</feature>
<evidence type="ECO:0000259" key="4">
    <source>
        <dbReference type="PROSITE" id="PS00498"/>
    </source>
</evidence>
<gene>
    <name evidence="5" type="ORF">QBC46DRAFT_346933</name>
</gene>
<evidence type="ECO:0000256" key="1">
    <source>
        <dbReference type="ARBA" id="ARBA00022723"/>
    </source>
</evidence>
<protein>
    <submittedName>
        <fullName evidence="5">Amino acid transporter</fullName>
    </submittedName>
</protein>
<reference evidence="6" key="1">
    <citation type="journal article" date="2023" name="Mol. Phylogenet. Evol.">
        <title>Genome-scale phylogeny and comparative genomics of the fungal order Sordariales.</title>
        <authorList>
            <person name="Hensen N."/>
            <person name="Bonometti L."/>
            <person name="Westerberg I."/>
            <person name="Brannstrom I.O."/>
            <person name="Guillou S."/>
            <person name="Cros-Aarteil S."/>
            <person name="Calhoun S."/>
            <person name="Haridas S."/>
            <person name="Kuo A."/>
            <person name="Mondo S."/>
            <person name="Pangilinan J."/>
            <person name="Riley R."/>
            <person name="LaButti K."/>
            <person name="Andreopoulos B."/>
            <person name="Lipzen A."/>
            <person name="Chen C."/>
            <person name="Yan M."/>
            <person name="Daum C."/>
            <person name="Ng V."/>
            <person name="Clum A."/>
            <person name="Steindorff A."/>
            <person name="Ohm R.A."/>
            <person name="Martin F."/>
            <person name="Silar P."/>
            <person name="Natvig D.O."/>
            <person name="Lalanne C."/>
            <person name="Gautier V."/>
            <person name="Ament-Velasquez S.L."/>
            <person name="Kruys A."/>
            <person name="Hutchinson M.I."/>
            <person name="Powell A.J."/>
            <person name="Barry K."/>
            <person name="Miller A.N."/>
            <person name="Grigoriev I.V."/>
            <person name="Debuchy R."/>
            <person name="Gladieux P."/>
            <person name="Hiltunen Thoren M."/>
            <person name="Johannesson H."/>
        </authorList>
    </citation>
    <scope>NUCLEOTIDE SEQUENCE [LARGE SCALE GENOMIC DNA]</scope>
    <source>
        <strain evidence="6">CBS 340.73</strain>
    </source>
</reference>
<dbReference type="PRINTS" id="PR00092">
    <property type="entry name" value="TYROSINASE"/>
</dbReference>
<dbReference type="SUPFAM" id="SSF48056">
    <property type="entry name" value="Di-copper centre-containing domain"/>
    <property type="match status" value="1"/>
</dbReference>
<keyword evidence="3" id="KW-0732">Signal</keyword>
<dbReference type="Proteomes" id="UP001303473">
    <property type="component" value="Unassembled WGS sequence"/>
</dbReference>
<keyword evidence="1" id="KW-0479">Metal-binding</keyword>
<evidence type="ECO:0000256" key="2">
    <source>
        <dbReference type="ARBA" id="ARBA00023008"/>
    </source>
</evidence>
<dbReference type="PANTHER" id="PTHR11474:SF126">
    <property type="entry name" value="TYROSINASE-LIKE PROTEIN TYR-1-RELATED"/>
    <property type="match status" value="1"/>
</dbReference>
<feature type="chain" id="PRO_5043006201" evidence="3">
    <location>
        <begin position="18"/>
        <end position="403"/>
    </location>
</feature>
<dbReference type="EMBL" id="MU853940">
    <property type="protein sequence ID" value="KAK3935115.1"/>
    <property type="molecule type" value="Genomic_DNA"/>
</dbReference>
<sequence length="403" mass="44032">MVPSLSFIFQLQGLVAAATSQAVSGLSRHDLSRDITCTVKSQRKAWQNLTGIEKSRYIDATLCLINSPTKIGVSVAKTRWDDFQYAHALNMPYIHNVGAFLPWHRYFITVYERVLRDECGYEGAMPYWNEPLDADSLPSSPIFDPVSGFGGNGTGFDLCVADGPFADLTLRISENVTTAESEYCLTRNFNPCIFRQGAQQRVADRCILSSDTFEEVRQCIESQPHGAGHGGVGALMLNVKLSPGDPIFYLHHTYLDKLWWEWQARNLTHRLTDMSGTNTQQMPSFNISGFNSTGLPLAGANQTGFPGGISGGGGGGGNQSMPFNLSCFPGFPGPFPGNMSSFNGTQPQFSMPKPDASFTDYFDDGGGNTTTLNHVLYSAGIAKNMTIRDVMDIRAGFVCAEYV</sequence>
<keyword evidence="2" id="KW-0186">Copper</keyword>
<evidence type="ECO:0000256" key="3">
    <source>
        <dbReference type="SAM" id="SignalP"/>
    </source>
</evidence>
<comment type="caution">
    <text evidence="5">The sequence shown here is derived from an EMBL/GenBank/DDBJ whole genome shotgun (WGS) entry which is preliminary data.</text>
</comment>
<dbReference type="InterPro" id="IPR050316">
    <property type="entry name" value="Tyrosinase/Hemocyanin"/>
</dbReference>
<evidence type="ECO:0000313" key="6">
    <source>
        <dbReference type="Proteomes" id="UP001303473"/>
    </source>
</evidence>
<dbReference type="InterPro" id="IPR002227">
    <property type="entry name" value="Tyrosinase_Cu-bd"/>
</dbReference>
<feature type="domain" description="Tyrosinase copper-binding" evidence="4">
    <location>
        <begin position="245"/>
        <end position="256"/>
    </location>
</feature>
<keyword evidence="6" id="KW-1185">Reference proteome</keyword>
<dbReference type="PANTHER" id="PTHR11474">
    <property type="entry name" value="TYROSINASE FAMILY MEMBER"/>
    <property type="match status" value="1"/>
</dbReference>
<dbReference type="InterPro" id="IPR008922">
    <property type="entry name" value="Di-copper_centre_dom_sf"/>
</dbReference>
<dbReference type="GO" id="GO:0016491">
    <property type="term" value="F:oxidoreductase activity"/>
    <property type="evidence" value="ECO:0007669"/>
    <property type="project" value="InterPro"/>
</dbReference>
<proteinExistence type="predicted"/>
<dbReference type="AlphaFoldDB" id="A0AAN6MXY1"/>
<dbReference type="PROSITE" id="PS00498">
    <property type="entry name" value="TYROSINASE_2"/>
    <property type="match status" value="1"/>
</dbReference>
<organism evidence="5 6">
    <name type="scientific">Diplogelasinospora grovesii</name>
    <dbReference type="NCBI Taxonomy" id="303347"/>
    <lineage>
        <taxon>Eukaryota</taxon>
        <taxon>Fungi</taxon>
        <taxon>Dikarya</taxon>
        <taxon>Ascomycota</taxon>
        <taxon>Pezizomycotina</taxon>
        <taxon>Sordariomycetes</taxon>
        <taxon>Sordariomycetidae</taxon>
        <taxon>Sordariales</taxon>
        <taxon>Diplogelasinosporaceae</taxon>
        <taxon>Diplogelasinospora</taxon>
    </lineage>
</organism>
<name>A0AAN6MXY1_9PEZI</name>
<dbReference type="GO" id="GO:0046872">
    <property type="term" value="F:metal ion binding"/>
    <property type="evidence" value="ECO:0007669"/>
    <property type="project" value="UniProtKB-KW"/>
</dbReference>